<evidence type="ECO:0000313" key="4">
    <source>
        <dbReference type="Proteomes" id="UP000199482"/>
    </source>
</evidence>
<keyword evidence="5" id="KW-1185">Reference proteome</keyword>
<dbReference type="Proteomes" id="UP000893823">
    <property type="component" value="Unassembled WGS sequence"/>
</dbReference>
<dbReference type="Proteomes" id="UP000199482">
    <property type="component" value="Chromosome I"/>
</dbReference>
<dbReference type="EMBL" id="SODL02000006">
    <property type="protein sequence ID" value="MCP2368834.1"/>
    <property type="molecule type" value="Genomic_DNA"/>
</dbReference>
<evidence type="ECO:0000256" key="1">
    <source>
        <dbReference type="SAM" id="SignalP"/>
    </source>
</evidence>
<name>A0A1H1RKT3_9MICO</name>
<reference evidence="4" key="1">
    <citation type="submission" date="2016-10" db="EMBL/GenBank/DDBJ databases">
        <authorList>
            <person name="Varghese N."/>
            <person name="Submissions S."/>
        </authorList>
    </citation>
    <scope>NUCLEOTIDE SEQUENCE [LARGE SCALE GENOMIC DNA]</scope>
    <source>
        <strain evidence="4">CPCC 202695</strain>
    </source>
</reference>
<feature type="chain" id="PRO_5009259015" evidence="1">
    <location>
        <begin position="29"/>
        <end position="124"/>
    </location>
</feature>
<organism evidence="3 4">
    <name type="scientific">Agromyces flavus</name>
    <dbReference type="NCBI Taxonomy" id="589382"/>
    <lineage>
        <taxon>Bacteria</taxon>
        <taxon>Bacillati</taxon>
        <taxon>Actinomycetota</taxon>
        <taxon>Actinomycetes</taxon>
        <taxon>Micrococcales</taxon>
        <taxon>Microbacteriaceae</taxon>
        <taxon>Agromyces</taxon>
    </lineage>
</organism>
<gene>
    <name evidence="2" type="ORF">BCL57_003013</name>
    <name evidence="3" type="ORF">SAMN04489721_1191</name>
</gene>
<protein>
    <submittedName>
        <fullName evidence="3">Uncharacterized protein</fullName>
    </submittedName>
</protein>
<evidence type="ECO:0000313" key="2">
    <source>
        <dbReference type="EMBL" id="MCP2368834.1"/>
    </source>
</evidence>
<dbReference type="RefSeq" id="WP_092670098.1">
    <property type="nucleotide sequence ID" value="NZ_BMDN01000006.1"/>
</dbReference>
<dbReference type="AlphaFoldDB" id="A0A1H1RKT3"/>
<keyword evidence="1" id="KW-0732">Signal</keyword>
<evidence type="ECO:0000313" key="5">
    <source>
        <dbReference type="Proteomes" id="UP000893823"/>
    </source>
</evidence>
<dbReference type="EMBL" id="LT629755">
    <property type="protein sequence ID" value="SDS36397.1"/>
    <property type="molecule type" value="Genomic_DNA"/>
</dbReference>
<proteinExistence type="predicted"/>
<feature type="signal peptide" evidence="1">
    <location>
        <begin position="1"/>
        <end position="28"/>
    </location>
</feature>
<reference evidence="3" key="2">
    <citation type="submission" date="2016-10" db="EMBL/GenBank/DDBJ databases">
        <authorList>
            <person name="de Groot N.N."/>
        </authorList>
    </citation>
    <scope>NUCLEOTIDE SEQUENCE [LARGE SCALE GENOMIC DNA]</scope>
    <source>
        <strain evidence="3">CPCC 202695</strain>
    </source>
</reference>
<sequence length="124" mass="12626">MLTRIPAAVSATLLATVLIAAGASTANADSMRLCGEELLQLQNDVGSVPITGGKVEKERAGLVKLVEATITLVDDGKTTDAVVKLGNLQTKVDDLEAAERISAESAALLTDDTTSATLCLSSAG</sequence>
<accession>A0A1H1RKT3</accession>
<evidence type="ECO:0000313" key="3">
    <source>
        <dbReference type="EMBL" id="SDS36397.1"/>
    </source>
</evidence>
<reference evidence="2" key="3">
    <citation type="submission" date="2022-06" db="EMBL/GenBank/DDBJ databases">
        <title>Genomic Encyclopedia of Type Strains, Phase III (KMG-III): the genomes of soil and plant-associated and newly described type strains.</title>
        <authorList>
            <person name="Whitman W."/>
        </authorList>
    </citation>
    <scope>NUCLEOTIDE SEQUENCE</scope>
    <source>
        <strain evidence="2">CPCC 202695</strain>
    </source>
</reference>